<gene>
    <name evidence="1" type="ORF">HPB50_005134</name>
</gene>
<proteinExistence type="predicted"/>
<organism evidence="1 2">
    <name type="scientific">Hyalomma asiaticum</name>
    <name type="common">Tick</name>
    <dbReference type="NCBI Taxonomy" id="266040"/>
    <lineage>
        <taxon>Eukaryota</taxon>
        <taxon>Metazoa</taxon>
        <taxon>Ecdysozoa</taxon>
        <taxon>Arthropoda</taxon>
        <taxon>Chelicerata</taxon>
        <taxon>Arachnida</taxon>
        <taxon>Acari</taxon>
        <taxon>Parasitiformes</taxon>
        <taxon>Ixodida</taxon>
        <taxon>Ixodoidea</taxon>
        <taxon>Ixodidae</taxon>
        <taxon>Hyalomminae</taxon>
        <taxon>Hyalomma</taxon>
    </lineage>
</organism>
<evidence type="ECO:0000313" key="2">
    <source>
        <dbReference type="Proteomes" id="UP000821845"/>
    </source>
</evidence>
<dbReference type="Proteomes" id="UP000821845">
    <property type="component" value="Chromosome 5"/>
</dbReference>
<dbReference type="EMBL" id="CM023485">
    <property type="protein sequence ID" value="KAH6929702.1"/>
    <property type="molecule type" value="Genomic_DNA"/>
</dbReference>
<comment type="caution">
    <text evidence="1">The sequence shown here is derived from an EMBL/GenBank/DDBJ whole genome shotgun (WGS) entry which is preliminary data.</text>
</comment>
<accession>A0ACB7S3G8</accession>
<protein>
    <submittedName>
        <fullName evidence="1">Uncharacterized protein</fullName>
    </submittedName>
</protein>
<evidence type="ECO:0000313" key="1">
    <source>
        <dbReference type="EMBL" id="KAH6929702.1"/>
    </source>
</evidence>
<keyword evidence="2" id="KW-1185">Reference proteome</keyword>
<sequence>MSFLPVYLPRSAQRAGYEKRNGRKLATRLDGVGVVVVAASPAGMDVRVLSGVVVDVGGGGSSRLMRDDRIPAPSVLWSLSSSSLMTIHVAGLLSPGNWLHDEPPSIMPDHDCYISPYYSPPFAYRPMHPIWRPKPPTRPYYHHRSYHRPRAPYSYNSYRPRPKTRYYYKPRYPQSPPRTIPRPPRRPYGPPAYRPPYETAPFVAKPAPHLEAATAVQLRPPAVAPPPPPPPSSARPLPETSEVTDEGGPGAAAPKPSSAYQPAASSGGLTKFLRRPPFVRPGRTGSGSDACFGGSRCTFFLHCWMAGGSLGSSCGPLMSCCITPSDAVIKPRYYGPVKNDPYCGRSGGRISRIVGGKEAEFGQFPWQAFIQVAGSRCGGTLVSRQHVVTAGHCVAKYQYNPSSIRVTLGDYVLNSDVESLPSETFGVRQIRVHPDFRFTPQADRYDVAVLVLDRPVTYRANVLPICLPPKDAQFVARVAEAAGSKVRPRVLQYVHVPVLPNEVCENWHRRQGINIRIHDEMLCAGYERGGKDSCQARTAPPFILTCTLFSFSARHPSAAPVVNRIVALGRSP</sequence>
<name>A0ACB7S3G8_HYAAI</name>
<reference evidence="1" key="1">
    <citation type="submission" date="2020-05" db="EMBL/GenBank/DDBJ databases">
        <title>Large-scale comparative analyses of tick genomes elucidate their genetic diversity and vector capacities.</title>
        <authorList>
            <person name="Jia N."/>
            <person name="Wang J."/>
            <person name="Shi W."/>
            <person name="Du L."/>
            <person name="Sun Y."/>
            <person name="Zhan W."/>
            <person name="Jiang J."/>
            <person name="Wang Q."/>
            <person name="Zhang B."/>
            <person name="Ji P."/>
            <person name="Sakyi L.B."/>
            <person name="Cui X."/>
            <person name="Yuan T."/>
            <person name="Jiang B."/>
            <person name="Yang W."/>
            <person name="Lam T.T.-Y."/>
            <person name="Chang Q."/>
            <person name="Ding S."/>
            <person name="Wang X."/>
            <person name="Zhu J."/>
            <person name="Ruan X."/>
            <person name="Zhao L."/>
            <person name="Wei J."/>
            <person name="Que T."/>
            <person name="Du C."/>
            <person name="Cheng J."/>
            <person name="Dai P."/>
            <person name="Han X."/>
            <person name="Huang E."/>
            <person name="Gao Y."/>
            <person name="Liu J."/>
            <person name="Shao H."/>
            <person name="Ye R."/>
            <person name="Li L."/>
            <person name="Wei W."/>
            <person name="Wang X."/>
            <person name="Wang C."/>
            <person name="Yang T."/>
            <person name="Huo Q."/>
            <person name="Li W."/>
            <person name="Guo W."/>
            <person name="Chen H."/>
            <person name="Zhou L."/>
            <person name="Ni X."/>
            <person name="Tian J."/>
            <person name="Zhou Y."/>
            <person name="Sheng Y."/>
            <person name="Liu T."/>
            <person name="Pan Y."/>
            <person name="Xia L."/>
            <person name="Li J."/>
            <person name="Zhao F."/>
            <person name="Cao W."/>
        </authorList>
    </citation>
    <scope>NUCLEOTIDE SEQUENCE</scope>
    <source>
        <strain evidence="1">Hyas-2018</strain>
    </source>
</reference>